<feature type="domain" description="DUF3857" evidence="3">
    <location>
        <begin position="68"/>
        <end position="220"/>
    </location>
</feature>
<dbReference type="RefSeq" id="WP_083345785.1">
    <property type="nucleotide sequence ID" value="NZ_LT629690.1"/>
</dbReference>
<dbReference type="InterPro" id="IPR038765">
    <property type="entry name" value="Papain-like_cys_pep_sf"/>
</dbReference>
<reference evidence="4 5" key="1">
    <citation type="submission" date="2016-10" db="EMBL/GenBank/DDBJ databases">
        <authorList>
            <person name="de Groot N.N."/>
        </authorList>
    </citation>
    <scope>NUCLEOTIDE SEQUENCE [LARGE SCALE GENOMIC DNA]</scope>
    <source>
        <strain evidence="4 5">GAS232</strain>
    </source>
</reference>
<keyword evidence="5" id="KW-1185">Reference proteome</keyword>
<dbReference type="InterPro" id="IPR024618">
    <property type="entry name" value="DUF3857"/>
</dbReference>
<keyword evidence="1" id="KW-0732">Signal</keyword>
<accession>A0A1G7MVF8</accession>
<gene>
    <name evidence="4" type="ORF">SAMN05444167_2916</name>
</gene>
<dbReference type="Pfam" id="PF12969">
    <property type="entry name" value="DUF3857"/>
    <property type="match status" value="1"/>
</dbReference>
<dbReference type="Proteomes" id="UP000182427">
    <property type="component" value="Chromosome I"/>
</dbReference>
<evidence type="ECO:0000256" key="1">
    <source>
        <dbReference type="SAM" id="SignalP"/>
    </source>
</evidence>
<dbReference type="Pfam" id="PF01841">
    <property type="entry name" value="Transglut_core"/>
    <property type="match status" value="1"/>
</dbReference>
<evidence type="ECO:0000313" key="5">
    <source>
        <dbReference type="Proteomes" id="UP000182427"/>
    </source>
</evidence>
<dbReference type="Gene3D" id="3.10.620.30">
    <property type="match status" value="1"/>
</dbReference>
<evidence type="ECO:0000259" key="2">
    <source>
        <dbReference type="Pfam" id="PF01841"/>
    </source>
</evidence>
<protein>
    <submittedName>
        <fullName evidence="4">Transglutaminase-like superfamily protein</fullName>
    </submittedName>
</protein>
<organism evidence="4 5">
    <name type="scientific">Terriglobus roseus</name>
    <dbReference type="NCBI Taxonomy" id="392734"/>
    <lineage>
        <taxon>Bacteria</taxon>
        <taxon>Pseudomonadati</taxon>
        <taxon>Acidobacteriota</taxon>
        <taxon>Terriglobia</taxon>
        <taxon>Terriglobales</taxon>
        <taxon>Acidobacteriaceae</taxon>
        <taxon>Terriglobus</taxon>
    </lineage>
</organism>
<dbReference type="Gene3D" id="2.60.40.3140">
    <property type="match status" value="1"/>
</dbReference>
<dbReference type="SUPFAM" id="SSF54001">
    <property type="entry name" value="Cysteine proteinases"/>
    <property type="match status" value="1"/>
</dbReference>
<feature type="domain" description="Transglutaminase-like" evidence="2">
    <location>
        <begin position="288"/>
        <end position="368"/>
    </location>
</feature>
<name>A0A1G7MVF8_9BACT</name>
<dbReference type="InterPro" id="IPR002931">
    <property type="entry name" value="Transglutaminase-like"/>
</dbReference>
<dbReference type="EMBL" id="LT629690">
    <property type="protein sequence ID" value="SDF65732.1"/>
    <property type="molecule type" value="Genomic_DNA"/>
</dbReference>
<evidence type="ECO:0000313" key="4">
    <source>
        <dbReference type="EMBL" id="SDF65732.1"/>
    </source>
</evidence>
<proteinExistence type="predicted"/>
<feature type="chain" id="PRO_5009242031" evidence="1">
    <location>
        <begin position="30"/>
        <end position="664"/>
    </location>
</feature>
<feature type="signal peptide" evidence="1">
    <location>
        <begin position="1"/>
        <end position="29"/>
    </location>
</feature>
<dbReference type="OrthoDB" id="103430at2"/>
<dbReference type="AlphaFoldDB" id="A0A1G7MVF8"/>
<evidence type="ECO:0000259" key="3">
    <source>
        <dbReference type="Pfam" id="PF12969"/>
    </source>
</evidence>
<sequence length="664" mass="73631">MSPVALPGSLLRAVAASWVMAACCIPAFAKDQVPDWVKTAAQTSTDKVSKEADAAVLLQEVTYSVAPNGLLVEHVRRVVKILRPQGRKQTEMYAYYRSSRDKLNYLHIWSIGPDGKEYAPKDKEQTDLATDGGFELYSDSRVRGLTPPAMDVGAIAAMEYERQEQPYENDIIWIPGEDIPVLRERMTLNLPDGYTYKATWKGKAKAQPVDAEHGKTLWEVVNQQSLVTHDRVPLSPNQITVAPRLDIFYQGPVTTPYGAMTGDWKSIGEWYERLAKDRNKPDPAITAKAQELVAGKTDFRDRVAAVSNFVQGDVRYVAIEIGVGGHQPHAAADIFRARYGDCKDKATLLSAMLDAVGVRSTWVMVDTHRGMINAEAPSLIGNHMIAAIELPANYTPKEMYSVVTAKSGKRFLIFDPTWEKTPFGQLEHELQGSDALLVDGADSQAIRLPILKPEQNHVQRKASFQLAADGTLSGTVTQEEGGDIARTLRALSLNDEKTQQQALDRSLARDLRAFHVEGMKMENTAALDRNLELQYTIKADHFAEPVGNLFAIRPRVLGTESMRVDEKPRILPIDLGETRLIHDDFTIALPTGFSVDELPAPVHLDLGFAAYTSESKVVDHAIHYSRTYTVREVSLPAERYADVKKLARTIDADEQSSAVLKRAN</sequence>
<dbReference type="Gene3D" id="2.60.120.1130">
    <property type="match status" value="1"/>
</dbReference>